<organism evidence="1">
    <name type="scientific">viral metagenome</name>
    <dbReference type="NCBI Taxonomy" id="1070528"/>
    <lineage>
        <taxon>unclassified sequences</taxon>
        <taxon>metagenomes</taxon>
        <taxon>organismal metagenomes</taxon>
    </lineage>
</organism>
<dbReference type="EMBL" id="MN739479">
    <property type="protein sequence ID" value="QHT07159.1"/>
    <property type="molecule type" value="Genomic_DNA"/>
</dbReference>
<sequence length="132" mass="15023">MDNSVAILENMIKSKEYKNLSKCAKQCDNFSKILDKEIAIIKKIKELSETKNNEKALDSIIIKAGEITKLTKEMAQVYTKKDALLCAMNKCANDMVDVQIKKNHLAIESLEKTEKLFDNARKKMAKKNKIAQ</sequence>
<evidence type="ECO:0000313" key="1">
    <source>
        <dbReference type="EMBL" id="QHT07159.1"/>
    </source>
</evidence>
<dbReference type="AlphaFoldDB" id="A0A6C0CTY8"/>
<reference evidence="1" key="1">
    <citation type="journal article" date="2020" name="Nature">
        <title>Giant virus diversity and host interactions through global metagenomics.</title>
        <authorList>
            <person name="Schulz F."/>
            <person name="Roux S."/>
            <person name="Paez-Espino D."/>
            <person name="Jungbluth S."/>
            <person name="Walsh D.A."/>
            <person name="Denef V.J."/>
            <person name="McMahon K.D."/>
            <person name="Konstantinidis K.T."/>
            <person name="Eloe-Fadrosh E.A."/>
            <person name="Kyrpides N.C."/>
            <person name="Woyke T."/>
        </authorList>
    </citation>
    <scope>NUCLEOTIDE SEQUENCE</scope>
    <source>
        <strain evidence="1">GVMAG-M-3300021962-46</strain>
    </source>
</reference>
<protein>
    <submittedName>
        <fullName evidence="1">Uncharacterized protein</fullName>
    </submittedName>
</protein>
<proteinExistence type="predicted"/>
<accession>A0A6C0CTY8</accession>
<name>A0A6C0CTY8_9ZZZZ</name>